<dbReference type="KEGG" id="glz:GLAREA_11739"/>
<proteinExistence type="predicted"/>
<dbReference type="SUPFAM" id="SSF55729">
    <property type="entry name" value="Acyl-CoA N-acyltransferases (Nat)"/>
    <property type="match status" value="1"/>
</dbReference>
<dbReference type="OMA" id="HCALNWM"/>
<evidence type="ECO:0000259" key="1">
    <source>
        <dbReference type="PROSITE" id="PS51186"/>
    </source>
</evidence>
<dbReference type="GeneID" id="19470780"/>
<dbReference type="InterPro" id="IPR000182">
    <property type="entry name" value="GNAT_dom"/>
</dbReference>
<dbReference type="PROSITE" id="PS51186">
    <property type="entry name" value="GNAT"/>
    <property type="match status" value="1"/>
</dbReference>
<evidence type="ECO:0000313" key="3">
    <source>
        <dbReference type="Proteomes" id="UP000016922"/>
    </source>
</evidence>
<dbReference type="EMBL" id="KE145372">
    <property type="protein sequence ID" value="EPE25158.1"/>
    <property type="molecule type" value="Genomic_DNA"/>
</dbReference>
<dbReference type="InterPro" id="IPR052523">
    <property type="entry name" value="Trichothecene_AcTrans"/>
</dbReference>
<evidence type="ECO:0000313" key="2">
    <source>
        <dbReference type="EMBL" id="EPE25158.1"/>
    </source>
</evidence>
<keyword evidence="3" id="KW-1185">Reference proteome</keyword>
<name>S3DES6_GLAL2</name>
<sequence length="311" mass="34990">MPLLPSPRAKMPSFRLHEQKSDDEFEAIVDCENAGYATPFNGFWEVLKGPSVDGLVKRTAQWHRDDKSSRWVYVTDEETGECVGAMEWNFYEENPYSHGAPELIADWWDEGTPIRKLSDYVLKAFLKDRPHIMGIPHAVISYCVTRPTHRHMGVGTMMMEWGLKVADKMALPVFVESTEDGEKFYEKHGFKVIESLVLDAPVPNQGIDFEQVRERLMPVPYFVMTRPLGGKSGPINDPKHSNGIKQTNGAGTAEPTNTISNGSYFQVQFVDCSFTNCHFNNCSISNGNILLRNEAPITQDPSSNQVNTLAL</sequence>
<dbReference type="HOGENOM" id="CLU_060131_4_0_1"/>
<dbReference type="PANTHER" id="PTHR42791">
    <property type="entry name" value="GNAT FAMILY ACETYLTRANSFERASE"/>
    <property type="match status" value="1"/>
</dbReference>
<keyword evidence="2" id="KW-0808">Transferase</keyword>
<dbReference type="RefSeq" id="XP_008088073.1">
    <property type="nucleotide sequence ID" value="XM_008089882.1"/>
</dbReference>
<dbReference type="PANTHER" id="PTHR42791:SF5">
    <property type="entry name" value="HYPOTHETICAL ACETYLTRANSFERASE (EUROFUNG)"/>
    <property type="match status" value="1"/>
</dbReference>
<dbReference type="Gene3D" id="3.40.630.30">
    <property type="match status" value="1"/>
</dbReference>
<protein>
    <submittedName>
        <fullName evidence="2">Acyl-CoA N-acyltransferases (Nat)</fullName>
    </submittedName>
</protein>
<organism evidence="2 3">
    <name type="scientific">Glarea lozoyensis (strain ATCC 20868 / MF5171)</name>
    <dbReference type="NCBI Taxonomy" id="1116229"/>
    <lineage>
        <taxon>Eukaryota</taxon>
        <taxon>Fungi</taxon>
        <taxon>Dikarya</taxon>
        <taxon>Ascomycota</taxon>
        <taxon>Pezizomycotina</taxon>
        <taxon>Leotiomycetes</taxon>
        <taxon>Helotiales</taxon>
        <taxon>Helotiaceae</taxon>
        <taxon>Glarea</taxon>
    </lineage>
</organism>
<dbReference type="AlphaFoldDB" id="S3DES6"/>
<reference evidence="2 3" key="1">
    <citation type="journal article" date="2013" name="BMC Genomics">
        <title>Genomics-driven discovery of the pneumocandin biosynthetic gene cluster in the fungus Glarea lozoyensis.</title>
        <authorList>
            <person name="Chen L."/>
            <person name="Yue Q."/>
            <person name="Zhang X."/>
            <person name="Xiang M."/>
            <person name="Wang C."/>
            <person name="Li S."/>
            <person name="Che Y."/>
            <person name="Ortiz-Lopez F.J."/>
            <person name="Bills G.F."/>
            <person name="Liu X."/>
            <person name="An Z."/>
        </authorList>
    </citation>
    <scope>NUCLEOTIDE SEQUENCE [LARGE SCALE GENOMIC DNA]</scope>
    <source>
        <strain evidence="3">ATCC 20868 / MF5171</strain>
    </source>
</reference>
<gene>
    <name evidence="2" type="ORF">GLAREA_11739</name>
</gene>
<dbReference type="GO" id="GO:0016747">
    <property type="term" value="F:acyltransferase activity, transferring groups other than amino-acyl groups"/>
    <property type="evidence" value="ECO:0007669"/>
    <property type="project" value="InterPro"/>
</dbReference>
<feature type="domain" description="N-acetyltransferase" evidence="1">
    <location>
        <begin position="55"/>
        <end position="214"/>
    </location>
</feature>
<dbReference type="CDD" id="cd04301">
    <property type="entry name" value="NAT_SF"/>
    <property type="match status" value="1"/>
</dbReference>
<dbReference type="Proteomes" id="UP000016922">
    <property type="component" value="Unassembled WGS sequence"/>
</dbReference>
<accession>S3DES6</accession>
<dbReference type="InterPro" id="IPR016181">
    <property type="entry name" value="Acyl_CoA_acyltransferase"/>
</dbReference>
<dbReference type="OrthoDB" id="410198at2759"/>
<keyword evidence="2" id="KW-0012">Acyltransferase</keyword>
<dbReference type="Pfam" id="PF00583">
    <property type="entry name" value="Acetyltransf_1"/>
    <property type="match status" value="1"/>
</dbReference>